<dbReference type="InterPro" id="IPR001204">
    <property type="entry name" value="Phos_transporter"/>
</dbReference>
<feature type="transmembrane region" description="Helical" evidence="6">
    <location>
        <begin position="77"/>
        <end position="98"/>
    </location>
</feature>
<feature type="transmembrane region" description="Helical" evidence="6">
    <location>
        <begin position="314"/>
        <end position="332"/>
    </location>
</feature>
<evidence type="ECO:0000256" key="5">
    <source>
        <dbReference type="ARBA" id="ARBA00023136"/>
    </source>
</evidence>
<dbReference type="EMBL" id="DXGI01000277">
    <property type="protein sequence ID" value="HIW78929.1"/>
    <property type="molecule type" value="Genomic_DNA"/>
</dbReference>
<evidence type="ECO:0000256" key="1">
    <source>
        <dbReference type="ARBA" id="ARBA00004141"/>
    </source>
</evidence>
<feature type="transmembrane region" description="Helical" evidence="6">
    <location>
        <begin position="495"/>
        <end position="513"/>
    </location>
</feature>
<evidence type="ECO:0000256" key="6">
    <source>
        <dbReference type="RuleBase" id="RU363058"/>
    </source>
</evidence>
<feature type="transmembrane region" description="Helical" evidence="6">
    <location>
        <begin position="227"/>
        <end position="247"/>
    </location>
</feature>
<keyword evidence="2 6" id="KW-0813">Transport</keyword>
<name>A0A9D1U8S8_9BACT</name>
<dbReference type="PANTHER" id="PTHR11101:SF16">
    <property type="entry name" value="PHOSPHATE TRANSPORTER"/>
    <property type="match status" value="1"/>
</dbReference>
<dbReference type="PANTHER" id="PTHR11101">
    <property type="entry name" value="PHOSPHATE TRANSPORTER"/>
    <property type="match status" value="1"/>
</dbReference>
<evidence type="ECO:0000313" key="7">
    <source>
        <dbReference type="EMBL" id="HIW78929.1"/>
    </source>
</evidence>
<sequence length="757" mass="82348">MESMFLVILGFLAILAVVDLFVGVSNDAVNFLNSAIGSRVASFKVIITVASVGVLAGSTFSSGMMEIARSGVFNPQLFTFNEILIIFLAVMITDVLMLDAFNSLGLPTSTTVSIVFELLGGAVAVALIRIATTDIPLGQLGDFINSQKALAIVSGILVSVVVAFVAGVLVQYVTRLIFTFHYDAMYRRVGGLFGGLSLTAIFYFLIMKGAKGASFMKPEYLAWLNEHSLVILLTLFVGLSVLLHWLMRSRGINIFKIIILAGTFSLAFAFAGNDLVNFMGVPLAAWESWQQYAASGVAADAFTMEGLRKAVHTPTIYLLLSGVVMVLTLWFSKKAHRVVRTSINLSSSTRGEQEQFGSSLPGRLIVRAGLSVGETLHHILPASLLGALGSRMRPLEQPRGEAPLPFDQVRAAINLVVASILIASATSLKLPLSTTYVTFMVAMGSSFADGAWNRESAVYRVSGVLTVISGWFLTAMCAFSACALVTFALSKGGSVMVVLLMAVAVFSLVRSNFFGKEKEDSSFDIVVDHADKDSIRVNIDTSVADSITASVRLIRDGIDAFQSENEKELQRCKNAAVGLFEEISRSRGCYYRMALRGGGDRLDHEARHIYYRIFNGMKELSHDLRSVLGMSANHIANRHRPYEGVLAQNLEELPAILEEAAERFRSYARGEGSRAELSAYADGCSSRISQIQIELLQRIDVEGLSMRSSDLYLNYLQFARAFINRFTIVALLERDLNEACRREAEEGACAAGTLAEA</sequence>
<gene>
    <name evidence="7" type="ORF">H9874_07280</name>
</gene>
<feature type="transmembrane region" description="Helical" evidence="6">
    <location>
        <begin position="464"/>
        <end position="489"/>
    </location>
</feature>
<evidence type="ECO:0000256" key="3">
    <source>
        <dbReference type="ARBA" id="ARBA00022692"/>
    </source>
</evidence>
<comment type="similarity">
    <text evidence="6">Belongs to the inorganic phosphate transporter (PiT) (TC 2.A.20) family.</text>
</comment>
<dbReference type="GO" id="GO:0005315">
    <property type="term" value="F:phosphate transmembrane transporter activity"/>
    <property type="evidence" value="ECO:0007669"/>
    <property type="project" value="InterPro"/>
</dbReference>
<accession>A0A9D1U8S8</accession>
<dbReference type="Proteomes" id="UP000824264">
    <property type="component" value="Unassembled WGS sequence"/>
</dbReference>
<reference evidence="7" key="1">
    <citation type="journal article" date="2021" name="PeerJ">
        <title>Extensive microbial diversity within the chicken gut microbiome revealed by metagenomics and culture.</title>
        <authorList>
            <person name="Gilroy R."/>
            <person name="Ravi A."/>
            <person name="Getino M."/>
            <person name="Pursley I."/>
            <person name="Horton D.L."/>
            <person name="Alikhan N.F."/>
            <person name="Baker D."/>
            <person name="Gharbi K."/>
            <person name="Hall N."/>
            <person name="Watson M."/>
            <person name="Adriaenssens E.M."/>
            <person name="Foster-Nyarko E."/>
            <person name="Jarju S."/>
            <person name="Secka A."/>
            <person name="Antonio M."/>
            <person name="Oren A."/>
            <person name="Chaudhuri R.R."/>
            <person name="La Ragione R."/>
            <person name="Hildebrand F."/>
            <person name="Pallen M.J."/>
        </authorList>
    </citation>
    <scope>NUCLEOTIDE SEQUENCE</scope>
    <source>
        <strain evidence="7">ChiSxjej5B17-1746</strain>
    </source>
</reference>
<proteinExistence type="inferred from homology"/>
<dbReference type="Pfam" id="PF01384">
    <property type="entry name" value="PHO4"/>
    <property type="match status" value="1"/>
</dbReference>
<feature type="transmembrane region" description="Helical" evidence="6">
    <location>
        <begin position="185"/>
        <end position="207"/>
    </location>
</feature>
<comment type="caution">
    <text evidence="7">The sequence shown here is derived from an EMBL/GenBank/DDBJ whole genome shotgun (WGS) entry which is preliminary data.</text>
</comment>
<keyword evidence="4 6" id="KW-1133">Transmembrane helix</keyword>
<comment type="subcellular location">
    <subcellularLocation>
        <location evidence="1 6">Membrane</location>
        <topology evidence="1 6">Multi-pass membrane protein</topology>
    </subcellularLocation>
</comment>
<feature type="transmembrane region" description="Helical" evidence="6">
    <location>
        <begin position="409"/>
        <end position="428"/>
    </location>
</feature>
<protein>
    <recommendedName>
        <fullName evidence="6">Phosphate transporter</fullName>
    </recommendedName>
</protein>
<evidence type="ECO:0000256" key="2">
    <source>
        <dbReference type="ARBA" id="ARBA00022448"/>
    </source>
</evidence>
<evidence type="ECO:0000256" key="4">
    <source>
        <dbReference type="ARBA" id="ARBA00022989"/>
    </source>
</evidence>
<feature type="transmembrane region" description="Helical" evidence="6">
    <location>
        <begin position="6"/>
        <end position="24"/>
    </location>
</feature>
<keyword evidence="5 6" id="KW-0472">Membrane</keyword>
<feature type="transmembrane region" description="Helical" evidence="6">
    <location>
        <begin position="45"/>
        <end position="65"/>
    </location>
</feature>
<feature type="transmembrane region" description="Helical" evidence="6">
    <location>
        <begin position="151"/>
        <end position="173"/>
    </location>
</feature>
<feature type="transmembrane region" description="Helical" evidence="6">
    <location>
        <begin position="254"/>
        <end position="272"/>
    </location>
</feature>
<dbReference type="AlphaFoldDB" id="A0A9D1U8S8"/>
<feature type="transmembrane region" description="Helical" evidence="6">
    <location>
        <begin position="110"/>
        <end position="131"/>
    </location>
</feature>
<reference evidence="7" key="2">
    <citation type="submission" date="2021-04" db="EMBL/GenBank/DDBJ databases">
        <authorList>
            <person name="Gilroy R."/>
        </authorList>
    </citation>
    <scope>NUCLEOTIDE SEQUENCE</scope>
    <source>
        <strain evidence="7">ChiSxjej5B17-1746</strain>
    </source>
</reference>
<organism evidence="7 8">
    <name type="scientific">Candidatus Bilophila faecipullorum</name>
    <dbReference type="NCBI Taxonomy" id="2838482"/>
    <lineage>
        <taxon>Bacteria</taxon>
        <taxon>Pseudomonadati</taxon>
        <taxon>Thermodesulfobacteriota</taxon>
        <taxon>Desulfovibrionia</taxon>
        <taxon>Desulfovibrionales</taxon>
        <taxon>Desulfovibrionaceae</taxon>
        <taxon>Bilophila</taxon>
    </lineage>
</organism>
<evidence type="ECO:0000313" key="8">
    <source>
        <dbReference type="Proteomes" id="UP000824264"/>
    </source>
</evidence>
<dbReference type="GO" id="GO:0016020">
    <property type="term" value="C:membrane"/>
    <property type="evidence" value="ECO:0007669"/>
    <property type="project" value="UniProtKB-SubCell"/>
</dbReference>
<keyword evidence="3 6" id="KW-0812">Transmembrane</keyword>
<keyword evidence="6" id="KW-0592">Phosphate transport</keyword>
<dbReference type="GO" id="GO:0035435">
    <property type="term" value="P:phosphate ion transmembrane transport"/>
    <property type="evidence" value="ECO:0007669"/>
    <property type="project" value="TreeGrafter"/>
</dbReference>